<name>A0A6H1ZFT6_9ZZZZ</name>
<dbReference type="EMBL" id="MT144021">
    <property type="protein sequence ID" value="QJA46773.1"/>
    <property type="molecule type" value="Genomic_DNA"/>
</dbReference>
<evidence type="ECO:0000313" key="2">
    <source>
        <dbReference type="EMBL" id="QJA76277.1"/>
    </source>
</evidence>
<evidence type="ECO:0000313" key="4">
    <source>
        <dbReference type="EMBL" id="QJI00473.1"/>
    </source>
</evidence>
<evidence type="ECO:0000313" key="3">
    <source>
        <dbReference type="EMBL" id="QJA86109.1"/>
    </source>
</evidence>
<accession>A0A6H1ZFT6</accession>
<dbReference type="EMBL" id="MT142215">
    <property type="protein sequence ID" value="QJA76277.1"/>
    <property type="molecule type" value="Genomic_DNA"/>
</dbReference>
<dbReference type="EMBL" id="MT144854">
    <property type="protein sequence ID" value="QJI00473.1"/>
    <property type="molecule type" value="Genomic_DNA"/>
</dbReference>
<sequence length="254" mass="29175">MIVWNAKHFDGRDERVLWGCEPMVCYTYWWFWPTQDLYLTWPVPWDRFAAKCKEVQDRGVRAVLLQIEGWPNDIRKVSDGEVEQTMERLMEIGSQASHAAPLVEFGWYSTGTFPIVSGYKHLADQAWYDANIRLLRTRDEAGRYSAADPWRGTHFACPSLYAHHGLATPDAWIANAEPNLHVAAWIDRPVRPAISPEWHPCAGELLPIDYWRAVLAFCHDQHVQPVLWASNKTIDAARAEGAEWLDALREHTGP</sequence>
<evidence type="ECO:0000313" key="1">
    <source>
        <dbReference type="EMBL" id="QJA46773.1"/>
    </source>
</evidence>
<reference evidence="1" key="1">
    <citation type="submission" date="2020-03" db="EMBL/GenBank/DDBJ databases">
        <title>The deep terrestrial virosphere.</title>
        <authorList>
            <person name="Holmfeldt K."/>
            <person name="Nilsson E."/>
            <person name="Simone D."/>
            <person name="Lopez-Fernandez M."/>
            <person name="Wu X."/>
            <person name="de Brujin I."/>
            <person name="Lundin D."/>
            <person name="Andersson A."/>
            <person name="Bertilsson S."/>
            <person name="Dopson M."/>
        </authorList>
    </citation>
    <scope>NUCLEOTIDE SEQUENCE</scope>
    <source>
        <strain evidence="2">MM415A01536</strain>
        <strain evidence="3">MM415B02128</strain>
        <strain evidence="1">TM448A00526</strain>
        <strain evidence="4">TM448B01967</strain>
    </source>
</reference>
<organism evidence="1">
    <name type="scientific">viral metagenome</name>
    <dbReference type="NCBI Taxonomy" id="1070528"/>
    <lineage>
        <taxon>unclassified sequences</taxon>
        <taxon>metagenomes</taxon>
        <taxon>organismal metagenomes</taxon>
    </lineage>
</organism>
<proteinExistence type="predicted"/>
<dbReference type="AlphaFoldDB" id="A0A6H1ZFT6"/>
<gene>
    <name evidence="2" type="ORF">MM415A01536_0004</name>
    <name evidence="3" type="ORF">MM415B02128_0008</name>
    <name evidence="1" type="ORF">TM448A00526_0003</name>
    <name evidence="4" type="ORF">TM448B01967_0009</name>
</gene>
<dbReference type="EMBL" id="MT142615">
    <property type="protein sequence ID" value="QJA86109.1"/>
    <property type="molecule type" value="Genomic_DNA"/>
</dbReference>
<evidence type="ECO:0008006" key="5">
    <source>
        <dbReference type="Google" id="ProtNLM"/>
    </source>
</evidence>
<protein>
    <recommendedName>
        <fullName evidence="5">Glycoside hydrolase</fullName>
    </recommendedName>
</protein>